<dbReference type="PANTHER" id="PTHR46797">
    <property type="entry name" value="HTH-TYPE TRANSCRIPTIONAL REGULATOR"/>
    <property type="match status" value="1"/>
</dbReference>
<dbReference type="InterPro" id="IPR010982">
    <property type="entry name" value="Lambda_DNA-bd_dom_sf"/>
</dbReference>
<dbReference type="RefSeq" id="WP_406580345.1">
    <property type="nucleotide sequence ID" value="NZ_JBJHQH010000005.1"/>
</dbReference>
<dbReference type="PANTHER" id="PTHR46797:SF1">
    <property type="entry name" value="METHYLPHOSPHONATE SYNTHASE"/>
    <property type="match status" value="1"/>
</dbReference>
<protein>
    <submittedName>
        <fullName evidence="3">Helix-turn-helix domain-containing protein</fullName>
    </submittedName>
</protein>
<dbReference type="Pfam" id="PF01381">
    <property type="entry name" value="HTH_3"/>
    <property type="match status" value="1"/>
</dbReference>
<dbReference type="Gene3D" id="1.10.260.40">
    <property type="entry name" value="lambda repressor-like DNA-binding domains"/>
    <property type="match status" value="1"/>
</dbReference>
<dbReference type="PROSITE" id="PS50943">
    <property type="entry name" value="HTH_CROC1"/>
    <property type="match status" value="1"/>
</dbReference>
<evidence type="ECO:0000259" key="2">
    <source>
        <dbReference type="PROSITE" id="PS50943"/>
    </source>
</evidence>
<reference evidence="3 4" key="1">
    <citation type="submission" date="2024-11" db="EMBL/GenBank/DDBJ databases">
        <authorList>
            <person name="Lucas J.A."/>
        </authorList>
    </citation>
    <scope>NUCLEOTIDE SEQUENCE [LARGE SCALE GENOMIC DNA]</scope>
    <source>
        <strain evidence="3 4">Z 5.4</strain>
    </source>
</reference>
<dbReference type="Proteomes" id="UP001623041">
    <property type="component" value="Unassembled WGS sequence"/>
</dbReference>
<name>A0ABW8RE23_9BACI</name>
<dbReference type="InterPro" id="IPR001387">
    <property type="entry name" value="Cro/C1-type_HTH"/>
</dbReference>
<dbReference type="EMBL" id="JBJHQH010000005">
    <property type="protein sequence ID" value="MFK9091726.1"/>
    <property type="molecule type" value="Genomic_DNA"/>
</dbReference>
<organism evidence="3 4">
    <name type="scientific">Bacillus salipaludis</name>
    <dbReference type="NCBI Taxonomy" id="2547811"/>
    <lineage>
        <taxon>Bacteria</taxon>
        <taxon>Bacillati</taxon>
        <taxon>Bacillota</taxon>
        <taxon>Bacilli</taxon>
        <taxon>Bacillales</taxon>
        <taxon>Bacillaceae</taxon>
        <taxon>Bacillus</taxon>
    </lineage>
</organism>
<evidence type="ECO:0000256" key="1">
    <source>
        <dbReference type="ARBA" id="ARBA00023125"/>
    </source>
</evidence>
<keyword evidence="4" id="KW-1185">Reference proteome</keyword>
<accession>A0ABW8RE23</accession>
<gene>
    <name evidence="3" type="ORF">ACJEBI_09535</name>
</gene>
<evidence type="ECO:0000313" key="4">
    <source>
        <dbReference type="Proteomes" id="UP001623041"/>
    </source>
</evidence>
<dbReference type="SMART" id="SM00530">
    <property type="entry name" value="HTH_XRE"/>
    <property type="match status" value="1"/>
</dbReference>
<dbReference type="SUPFAM" id="SSF47413">
    <property type="entry name" value="lambda repressor-like DNA-binding domains"/>
    <property type="match status" value="1"/>
</dbReference>
<dbReference type="CDD" id="cd00093">
    <property type="entry name" value="HTH_XRE"/>
    <property type="match status" value="1"/>
</dbReference>
<keyword evidence="1" id="KW-0238">DNA-binding</keyword>
<comment type="caution">
    <text evidence="3">The sequence shown here is derived from an EMBL/GenBank/DDBJ whole genome shotgun (WGS) entry which is preliminary data.</text>
</comment>
<evidence type="ECO:0000313" key="3">
    <source>
        <dbReference type="EMBL" id="MFK9091726.1"/>
    </source>
</evidence>
<proteinExistence type="predicted"/>
<feature type="domain" description="HTH cro/C1-type" evidence="2">
    <location>
        <begin position="8"/>
        <end position="62"/>
    </location>
</feature>
<sequence>MKSIGEIIRNQRQKLNLTMSELANLIGTSQSALSYIENDKRLPTHETISKICEALKMDENDLKEIIQIRNRVAHSSFNTKHYSTNNYLEKEYRVREVKKDNQYIEPDLILELYPGYKTVFQIKTFAKEISDHNIRAETSNTINKFIEKSLKELILKEHDWLLNSIQSQFMEYIKELEAFVSLGQSIKGNKKNEGKSEDN</sequence>
<dbReference type="InterPro" id="IPR050807">
    <property type="entry name" value="TransReg_Diox_bact_type"/>
</dbReference>